<evidence type="ECO:0000313" key="4">
    <source>
        <dbReference type="EMBL" id="CAH2232178.1"/>
    </source>
</evidence>
<comment type="subcellular location">
    <subcellularLocation>
        <location evidence="1">Nucleus</location>
    </subcellularLocation>
</comment>
<dbReference type="PANTHER" id="PTHR12243">
    <property type="entry name" value="MADF DOMAIN TRANSCRIPTION FACTOR"/>
    <property type="match status" value="1"/>
</dbReference>
<dbReference type="Proteomes" id="UP000838756">
    <property type="component" value="Unassembled WGS sequence"/>
</dbReference>
<dbReference type="InterPro" id="IPR039353">
    <property type="entry name" value="TF_Adf1"/>
</dbReference>
<feature type="domain" description="BESS" evidence="3">
    <location>
        <begin position="193"/>
        <end position="232"/>
    </location>
</feature>
<organism evidence="4 5">
    <name type="scientific">Pararge aegeria aegeria</name>
    <dbReference type="NCBI Taxonomy" id="348720"/>
    <lineage>
        <taxon>Eukaryota</taxon>
        <taxon>Metazoa</taxon>
        <taxon>Ecdysozoa</taxon>
        <taxon>Arthropoda</taxon>
        <taxon>Hexapoda</taxon>
        <taxon>Insecta</taxon>
        <taxon>Pterygota</taxon>
        <taxon>Neoptera</taxon>
        <taxon>Endopterygota</taxon>
        <taxon>Lepidoptera</taxon>
        <taxon>Glossata</taxon>
        <taxon>Ditrysia</taxon>
        <taxon>Papilionoidea</taxon>
        <taxon>Nymphalidae</taxon>
        <taxon>Satyrinae</taxon>
        <taxon>Satyrini</taxon>
        <taxon>Parargina</taxon>
        <taxon>Pararge</taxon>
    </lineage>
</organism>
<keyword evidence="5" id="KW-1185">Reference proteome</keyword>
<dbReference type="GO" id="GO:0005667">
    <property type="term" value="C:transcription regulator complex"/>
    <property type="evidence" value="ECO:0007669"/>
    <property type="project" value="TreeGrafter"/>
</dbReference>
<evidence type="ECO:0000313" key="5">
    <source>
        <dbReference type="Proteomes" id="UP000838756"/>
    </source>
</evidence>
<feature type="domain" description="MADF" evidence="2">
    <location>
        <begin position="34"/>
        <end position="118"/>
    </location>
</feature>
<dbReference type="SMART" id="SM00595">
    <property type="entry name" value="MADF"/>
    <property type="match status" value="1"/>
</dbReference>
<reference evidence="4" key="1">
    <citation type="submission" date="2022-03" db="EMBL/GenBank/DDBJ databases">
        <authorList>
            <person name="Lindestad O."/>
        </authorList>
    </citation>
    <scope>NUCLEOTIDE SEQUENCE</scope>
</reference>
<dbReference type="GO" id="GO:0003677">
    <property type="term" value="F:DNA binding"/>
    <property type="evidence" value="ECO:0007669"/>
    <property type="project" value="InterPro"/>
</dbReference>
<name>A0A8S4RA19_9NEOP</name>
<dbReference type="EMBL" id="CAKXAJ010024868">
    <property type="protein sequence ID" value="CAH2232178.1"/>
    <property type="molecule type" value="Genomic_DNA"/>
</dbReference>
<dbReference type="GO" id="GO:0006357">
    <property type="term" value="P:regulation of transcription by RNA polymerase II"/>
    <property type="evidence" value="ECO:0007669"/>
    <property type="project" value="TreeGrafter"/>
</dbReference>
<keyword evidence="1" id="KW-0539">Nucleus</keyword>
<dbReference type="GO" id="GO:0005634">
    <property type="term" value="C:nucleus"/>
    <property type="evidence" value="ECO:0007669"/>
    <property type="project" value="UniProtKB-SubCell"/>
</dbReference>
<comment type="caution">
    <text evidence="4">The sequence shown here is derived from an EMBL/GenBank/DDBJ whole genome shotgun (WGS) entry which is preliminary data.</text>
</comment>
<dbReference type="OrthoDB" id="6147983at2759"/>
<accession>A0A8S4RA19</accession>
<evidence type="ECO:0000259" key="2">
    <source>
        <dbReference type="PROSITE" id="PS51029"/>
    </source>
</evidence>
<dbReference type="Pfam" id="PF10545">
    <property type="entry name" value="MADF_DNA_bdg"/>
    <property type="match status" value="1"/>
</dbReference>
<dbReference type="AlphaFoldDB" id="A0A8S4RA19"/>
<dbReference type="InterPro" id="IPR004210">
    <property type="entry name" value="BESS_motif"/>
</dbReference>
<evidence type="ECO:0000259" key="3">
    <source>
        <dbReference type="PROSITE" id="PS51031"/>
    </source>
</evidence>
<evidence type="ECO:0000256" key="1">
    <source>
        <dbReference type="PROSITE-ProRule" id="PRU00371"/>
    </source>
</evidence>
<dbReference type="PROSITE" id="PS51031">
    <property type="entry name" value="BESS"/>
    <property type="match status" value="1"/>
</dbReference>
<dbReference type="InterPro" id="IPR006578">
    <property type="entry name" value="MADF-dom"/>
</dbReference>
<gene>
    <name evidence="4" type="primary">jg12339</name>
    <name evidence="4" type="ORF">PAEG_LOCUS10488</name>
</gene>
<proteinExistence type="predicted"/>
<sequence length="244" mass="29110">MFQSGCEHCFATSRRLARRSSCQIANMDMDKNLLLVKMVEKFPCLYKSDTIEYSTRNCTERAWREVSKEIKLSDIECREKWRNLRYGLLRSLRPTRDGAAKKKYYLHDEMEFLIPYVRIPAKKSKKRVINYIEEMEDFNKDELEDTFENDGFNMSHDVDSYNFDDEDPLRKKAKTYETKNSYCEPDRSNVNLEDPRKMFLLSLLPEIADFSENQMKTFRRRIFGLVDEINEMETNSITMKSEPL</sequence>
<protein>
    <submittedName>
        <fullName evidence="4">Jg12339 protein</fullName>
    </submittedName>
</protein>
<dbReference type="PANTHER" id="PTHR12243:SF60">
    <property type="entry name" value="SI:CH211-15D5.12-RELATED"/>
    <property type="match status" value="1"/>
</dbReference>
<dbReference type="PROSITE" id="PS51029">
    <property type="entry name" value="MADF"/>
    <property type="match status" value="1"/>
</dbReference>